<keyword evidence="3" id="KW-1185">Reference proteome</keyword>
<evidence type="ECO:0000313" key="3">
    <source>
        <dbReference type="Proteomes" id="UP000026961"/>
    </source>
</evidence>
<dbReference type="STRING" id="40148.A0A0D9Z7J5"/>
<dbReference type="PANTHER" id="PTHR34591">
    <property type="entry name" value="OS03G0653100 PROTEIN-RELATED"/>
    <property type="match status" value="1"/>
</dbReference>
<dbReference type="InterPro" id="IPR036047">
    <property type="entry name" value="F-box-like_dom_sf"/>
</dbReference>
<evidence type="ECO:0000259" key="1">
    <source>
        <dbReference type="PROSITE" id="PS50181"/>
    </source>
</evidence>
<protein>
    <recommendedName>
        <fullName evidence="1">F-box domain-containing protein</fullName>
    </recommendedName>
</protein>
<dbReference type="InterPro" id="IPR001810">
    <property type="entry name" value="F-box_dom"/>
</dbReference>
<name>A0A0D9Z7J5_9ORYZ</name>
<dbReference type="Gene3D" id="1.20.1280.50">
    <property type="match status" value="1"/>
</dbReference>
<dbReference type="Proteomes" id="UP000026961">
    <property type="component" value="Chromosome 3"/>
</dbReference>
<reference evidence="2" key="2">
    <citation type="submission" date="2018-05" db="EMBL/GenBank/DDBJ databases">
        <title>OgluRS3 (Oryza glumaepatula Reference Sequence Version 3).</title>
        <authorList>
            <person name="Zhang J."/>
            <person name="Kudrna D."/>
            <person name="Lee S."/>
            <person name="Talag J."/>
            <person name="Welchert J."/>
            <person name="Wing R.A."/>
        </authorList>
    </citation>
    <scope>NUCLEOTIDE SEQUENCE [LARGE SCALE GENOMIC DNA]</scope>
</reference>
<dbReference type="SMART" id="SM00256">
    <property type="entry name" value="FBOX"/>
    <property type="match status" value="1"/>
</dbReference>
<dbReference type="AlphaFoldDB" id="A0A0D9Z7J5"/>
<dbReference type="eggNOG" id="ENOG502R3XA">
    <property type="taxonomic scope" value="Eukaryota"/>
</dbReference>
<dbReference type="EnsemblPlants" id="OGLUM03G18340.1">
    <property type="protein sequence ID" value="OGLUM03G18340.1"/>
    <property type="gene ID" value="OGLUM03G18340"/>
</dbReference>
<dbReference type="SUPFAM" id="SSF81383">
    <property type="entry name" value="F-box domain"/>
    <property type="match status" value="1"/>
</dbReference>
<dbReference type="Gramene" id="OGLUM03G18340.1">
    <property type="protein sequence ID" value="OGLUM03G18340.1"/>
    <property type="gene ID" value="OGLUM03G18340"/>
</dbReference>
<sequence>MEQPEDPKLNMVDLLPDDVLADILRRLAPRQLAACRCVCKPWRAVVDRHRLLRADLLPLSLGGIFVNFHEVLTSFFLRRPSARPPAAAISGKFEDFTPSAARSTVVDHCNGLLLLRSRYVVNPATQRWAAFPEPPPPRPGITRSFYHDEYLVFDPTVSPHYEVFLIPSVTPEEFVSKKLRPKVEESEWPPSPCFLSVFSSSTGQWEERSFVREGEAAGTIADMRSQPLLEQYNAVYWKRALYVHREANFVMRISPSKSKYQVIKLPIAQDGYVDPFLARSEKGVYLALLDRCHLRVWILNESCEQMKWELKYDKEIQLSFQRWNYDEESVGPWTLHYSRRDVYDGDDTNYNAEVAERKFEWDSDSDDVLDLEDRVQRSSHGGFLILGFHPYKEVIFLDEGSSRGLAYHLGTSKAQDLGRLRPNFFDHWHVEGVNRSFVYTPCWIGELSNGI</sequence>
<organism evidence="2">
    <name type="scientific">Oryza glumipatula</name>
    <dbReference type="NCBI Taxonomy" id="40148"/>
    <lineage>
        <taxon>Eukaryota</taxon>
        <taxon>Viridiplantae</taxon>
        <taxon>Streptophyta</taxon>
        <taxon>Embryophyta</taxon>
        <taxon>Tracheophyta</taxon>
        <taxon>Spermatophyta</taxon>
        <taxon>Magnoliopsida</taxon>
        <taxon>Liliopsida</taxon>
        <taxon>Poales</taxon>
        <taxon>Poaceae</taxon>
        <taxon>BOP clade</taxon>
        <taxon>Oryzoideae</taxon>
        <taxon>Oryzeae</taxon>
        <taxon>Oryzinae</taxon>
        <taxon>Oryza</taxon>
    </lineage>
</organism>
<feature type="domain" description="F-box" evidence="1">
    <location>
        <begin position="9"/>
        <end position="55"/>
    </location>
</feature>
<dbReference type="PROSITE" id="PS50181">
    <property type="entry name" value="FBOX"/>
    <property type="match status" value="1"/>
</dbReference>
<dbReference type="InterPro" id="IPR056592">
    <property type="entry name" value="Beta-prop_At3g26010-like"/>
</dbReference>
<evidence type="ECO:0000313" key="2">
    <source>
        <dbReference type="EnsemblPlants" id="OGLUM03G18340.1"/>
    </source>
</evidence>
<reference evidence="2" key="1">
    <citation type="submission" date="2015-04" db="UniProtKB">
        <authorList>
            <consortium name="EnsemblPlants"/>
        </authorList>
    </citation>
    <scope>IDENTIFICATION</scope>
</reference>
<dbReference type="Pfam" id="PF24750">
    <property type="entry name" value="b-prop_At3g26010-like"/>
    <property type="match status" value="1"/>
</dbReference>
<dbReference type="Pfam" id="PF00646">
    <property type="entry name" value="F-box"/>
    <property type="match status" value="1"/>
</dbReference>
<accession>A0A0D9Z7J5</accession>
<dbReference type="HOGENOM" id="CLU_030606_0_0_1"/>
<proteinExistence type="predicted"/>